<dbReference type="InterPro" id="IPR003148">
    <property type="entry name" value="RCK_N"/>
</dbReference>
<dbReference type="InterPro" id="IPR006037">
    <property type="entry name" value="RCK_C"/>
</dbReference>
<dbReference type="PROSITE" id="PS51201">
    <property type="entry name" value="RCK_N"/>
    <property type="match status" value="1"/>
</dbReference>
<feature type="transmembrane region" description="Helical" evidence="10">
    <location>
        <begin position="112"/>
        <end position="134"/>
    </location>
</feature>
<dbReference type="InterPro" id="IPR038770">
    <property type="entry name" value="Na+/solute_symporter_sf"/>
</dbReference>
<keyword evidence="14" id="KW-1185">Reference proteome</keyword>
<evidence type="ECO:0000256" key="2">
    <source>
        <dbReference type="ARBA" id="ARBA00022448"/>
    </source>
</evidence>
<dbReference type="SUPFAM" id="SSF116726">
    <property type="entry name" value="TrkA C-terminal domain-like"/>
    <property type="match status" value="1"/>
</dbReference>
<evidence type="ECO:0000256" key="8">
    <source>
        <dbReference type="ARBA" id="ARBA00023065"/>
    </source>
</evidence>
<feature type="transmembrane region" description="Helical" evidence="10">
    <location>
        <begin position="329"/>
        <end position="350"/>
    </location>
</feature>
<comment type="subcellular location">
    <subcellularLocation>
        <location evidence="1">Membrane</location>
        <topology evidence="1">Multi-pass membrane protein</topology>
    </subcellularLocation>
</comment>
<dbReference type="PANTHER" id="PTHR46157">
    <property type="entry name" value="K(+) EFFLUX ANTIPORTER 3, CHLOROPLASTIC"/>
    <property type="match status" value="1"/>
</dbReference>
<evidence type="ECO:0000256" key="4">
    <source>
        <dbReference type="ARBA" id="ARBA00022538"/>
    </source>
</evidence>
<dbReference type="InterPro" id="IPR036291">
    <property type="entry name" value="NAD(P)-bd_dom_sf"/>
</dbReference>
<dbReference type="GO" id="GO:1902600">
    <property type="term" value="P:proton transmembrane transport"/>
    <property type="evidence" value="ECO:0007669"/>
    <property type="project" value="InterPro"/>
</dbReference>
<evidence type="ECO:0000313" key="14">
    <source>
        <dbReference type="Proteomes" id="UP000055035"/>
    </source>
</evidence>
<feature type="transmembrane region" description="Helical" evidence="10">
    <location>
        <begin position="356"/>
        <end position="375"/>
    </location>
</feature>
<feature type="transmembrane region" description="Helical" evidence="10">
    <location>
        <begin position="292"/>
        <end position="317"/>
    </location>
</feature>
<dbReference type="EMBL" id="LNYJ01000011">
    <property type="protein sequence ID" value="KTD18317.1"/>
    <property type="molecule type" value="Genomic_DNA"/>
</dbReference>
<feature type="transmembrane region" description="Helical" evidence="10">
    <location>
        <begin position="176"/>
        <end position="203"/>
    </location>
</feature>
<feature type="domain" description="RCK C-terminal" evidence="12">
    <location>
        <begin position="572"/>
        <end position="652"/>
    </location>
</feature>
<keyword evidence="7 10" id="KW-1133">Transmembrane helix</keyword>
<evidence type="ECO:0000256" key="6">
    <source>
        <dbReference type="ARBA" id="ARBA00022958"/>
    </source>
</evidence>
<keyword evidence="2" id="KW-0813">Transport</keyword>
<dbReference type="GO" id="GO:0006813">
    <property type="term" value="P:potassium ion transport"/>
    <property type="evidence" value="ECO:0007669"/>
    <property type="project" value="UniProtKB-KW"/>
</dbReference>
<keyword evidence="3" id="KW-0050">Antiport</keyword>
<evidence type="ECO:0000313" key="13">
    <source>
        <dbReference type="EMBL" id="KTD18317.1"/>
    </source>
</evidence>
<feature type="transmembrane region" description="Helical" evidence="10">
    <location>
        <begin position="6"/>
        <end position="23"/>
    </location>
</feature>
<keyword evidence="9 10" id="KW-0472">Membrane</keyword>
<feature type="transmembrane region" description="Helical" evidence="10">
    <location>
        <begin position="146"/>
        <end position="170"/>
    </location>
</feature>
<dbReference type="PANTHER" id="PTHR46157:SF4">
    <property type="entry name" value="K(+) EFFLUX ANTIPORTER 3, CHLOROPLASTIC"/>
    <property type="match status" value="1"/>
</dbReference>
<feature type="transmembrane region" description="Helical" evidence="10">
    <location>
        <begin position="215"/>
        <end position="233"/>
    </location>
</feature>
<comment type="caution">
    <text evidence="13">The sequence shown here is derived from an EMBL/GenBank/DDBJ whole genome shotgun (WGS) entry which is preliminary data.</text>
</comment>
<keyword evidence="8" id="KW-0406">Ion transport</keyword>
<evidence type="ECO:0000259" key="12">
    <source>
        <dbReference type="PROSITE" id="PS51202"/>
    </source>
</evidence>
<dbReference type="GO" id="GO:0008324">
    <property type="term" value="F:monoatomic cation transmembrane transporter activity"/>
    <property type="evidence" value="ECO:0007669"/>
    <property type="project" value="InterPro"/>
</dbReference>
<evidence type="ECO:0000256" key="9">
    <source>
        <dbReference type="ARBA" id="ARBA00023136"/>
    </source>
</evidence>
<sequence>MNYPILETVLIVLLTVLLVNIAFRLFRLPLILGYLVVGILVGPHSFGWIPDSKAINSLSEFGVVFLMFTVGLEFSFTKLLALKYAVFVLGVLQVLLSILITAAIGLGLTLSFMQSIALGCVVAMSSTALVVKLLNEDFQIHTKYGSTAIGILLFQDLAVIPILVIISSLTSHYLGALYYFLLIALGKAVIAIAVILSIGRWLLRPLFHTIAATRMTELFSLSVLFVAIGSAWITARLGMTLALGAFLSGLMLGETQFRHQIKQEIRPFRDVLLGLFFVSIGMLADLRNWIDAWFWIVLLLSALMFGKTMLVVLLCRLSGFDGYNAIRTGIVLGQGGEFGFAILSLALTSHLLPVDYGQVVLASLIISFAFAPFMIRHNQQIAQWFLPSASAWNQEETGYELKQLTAKLNNHVIICGFGRVGQNLAYFLNRMGIPYVAFDLDPSIVHNATLAGESVIYGNVTHPELLTAAQPQKAAAVVISFDDVQTSLNLLHQLKQFKIPILVRCKDEAEFAILRDKGATRIVTEVFEESLTLVNYLLQILHIPKEKIQHVIQHARANNYKIMSHFYPGSFLNEMGGGLIYEHLRPVYLPEQAYAIARSIDELNLSKIEVVAIRRENLHLKPQSDTRLQAGDTLILYGLPDYLDEAEAILLQG</sequence>
<dbReference type="Proteomes" id="UP000055035">
    <property type="component" value="Unassembled WGS sequence"/>
</dbReference>
<dbReference type="PROSITE" id="PS51202">
    <property type="entry name" value="RCK_C"/>
    <property type="match status" value="1"/>
</dbReference>
<dbReference type="RefSeq" id="WP_058471988.1">
    <property type="nucleotide sequence ID" value="NZ_CAAAIC010000006.1"/>
</dbReference>
<protein>
    <submittedName>
        <fullName evidence="13">Potassium:proton antiporter</fullName>
    </submittedName>
</protein>
<organism evidence="13 14">
    <name type="scientific">Legionella jordanis</name>
    <dbReference type="NCBI Taxonomy" id="456"/>
    <lineage>
        <taxon>Bacteria</taxon>
        <taxon>Pseudomonadati</taxon>
        <taxon>Pseudomonadota</taxon>
        <taxon>Gammaproteobacteria</taxon>
        <taxon>Legionellales</taxon>
        <taxon>Legionellaceae</taxon>
        <taxon>Legionella</taxon>
    </lineage>
</organism>
<evidence type="ECO:0000256" key="1">
    <source>
        <dbReference type="ARBA" id="ARBA00004141"/>
    </source>
</evidence>
<dbReference type="InterPro" id="IPR006153">
    <property type="entry name" value="Cation/H_exchanger_TM"/>
</dbReference>
<dbReference type="STRING" id="456.Ljor_2623"/>
<evidence type="ECO:0000256" key="7">
    <source>
        <dbReference type="ARBA" id="ARBA00022989"/>
    </source>
</evidence>
<reference evidence="13 14" key="1">
    <citation type="submission" date="2015-11" db="EMBL/GenBank/DDBJ databases">
        <title>Genomic analysis of 38 Legionella species identifies large and diverse effector repertoires.</title>
        <authorList>
            <person name="Burstein D."/>
            <person name="Amaro F."/>
            <person name="Zusman T."/>
            <person name="Lifshitz Z."/>
            <person name="Cohen O."/>
            <person name="Gilbert J.A."/>
            <person name="Pupko T."/>
            <person name="Shuman H.A."/>
            <person name="Segal G."/>
        </authorList>
    </citation>
    <scope>NUCLEOTIDE SEQUENCE [LARGE SCALE GENOMIC DNA]</scope>
    <source>
        <strain evidence="13 14">BL-540</strain>
    </source>
</reference>
<name>A0A0W0VEK5_9GAMM</name>
<dbReference type="Pfam" id="PF02254">
    <property type="entry name" value="TrkA_N"/>
    <property type="match status" value="1"/>
</dbReference>
<feature type="domain" description="RCK N-terminal" evidence="11">
    <location>
        <begin position="409"/>
        <end position="524"/>
    </location>
</feature>
<keyword evidence="5 10" id="KW-0812">Transmembrane</keyword>
<proteinExistence type="predicted"/>
<dbReference type="GO" id="GO:0015297">
    <property type="term" value="F:antiporter activity"/>
    <property type="evidence" value="ECO:0007669"/>
    <property type="project" value="UniProtKB-KW"/>
</dbReference>
<gene>
    <name evidence="13" type="primary">kefC_3</name>
    <name evidence="13" type="ORF">Ljor_2623</name>
</gene>
<evidence type="ECO:0000256" key="10">
    <source>
        <dbReference type="SAM" id="Phobius"/>
    </source>
</evidence>
<dbReference type="GO" id="GO:0005886">
    <property type="term" value="C:plasma membrane"/>
    <property type="evidence" value="ECO:0007669"/>
    <property type="project" value="TreeGrafter"/>
</dbReference>
<evidence type="ECO:0000259" key="11">
    <source>
        <dbReference type="PROSITE" id="PS51201"/>
    </source>
</evidence>
<dbReference type="InterPro" id="IPR036721">
    <property type="entry name" value="RCK_C_sf"/>
</dbReference>
<evidence type="ECO:0000256" key="3">
    <source>
        <dbReference type="ARBA" id="ARBA00022449"/>
    </source>
</evidence>
<dbReference type="Gene3D" id="3.40.50.720">
    <property type="entry name" value="NAD(P)-binding Rossmann-like Domain"/>
    <property type="match status" value="1"/>
</dbReference>
<dbReference type="OrthoDB" id="9781411at2"/>
<keyword evidence="4" id="KW-0633">Potassium transport</keyword>
<dbReference type="Gene3D" id="1.20.1530.20">
    <property type="match status" value="1"/>
</dbReference>
<dbReference type="Gene3D" id="3.30.70.1450">
    <property type="entry name" value="Regulator of K+ conductance, C-terminal domain"/>
    <property type="match status" value="1"/>
</dbReference>
<evidence type="ECO:0000256" key="5">
    <source>
        <dbReference type="ARBA" id="ARBA00022692"/>
    </source>
</evidence>
<dbReference type="PATRIC" id="fig|456.5.peg.2815"/>
<keyword evidence="6" id="KW-0630">Potassium</keyword>
<feature type="transmembrane region" description="Helical" evidence="10">
    <location>
        <begin position="84"/>
        <end position="106"/>
    </location>
</feature>
<feature type="transmembrane region" description="Helical" evidence="10">
    <location>
        <begin position="30"/>
        <end position="49"/>
    </location>
</feature>
<dbReference type="Pfam" id="PF02080">
    <property type="entry name" value="TrkA_C"/>
    <property type="match status" value="1"/>
</dbReference>
<dbReference type="SUPFAM" id="SSF51735">
    <property type="entry name" value="NAD(P)-binding Rossmann-fold domains"/>
    <property type="match status" value="1"/>
</dbReference>
<dbReference type="Pfam" id="PF00999">
    <property type="entry name" value="Na_H_Exchanger"/>
    <property type="match status" value="1"/>
</dbReference>
<dbReference type="AlphaFoldDB" id="A0A0W0VEK5"/>
<feature type="transmembrane region" description="Helical" evidence="10">
    <location>
        <begin position="55"/>
        <end position="72"/>
    </location>
</feature>
<accession>A0A0W0VEK5</accession>